<accession>A0ABV4QW91</accession>
<protein>
    <submittedName>
        <fullName evidence="2">Uncharacterized protein</fullName>
    </submittedName>
</protein>
<evidence type="ECO:0000256" key="1">
    <source>
        <dbReference type="SAM" id="MobiDB-lite"/>
    </source>
</evidence>
<dbReference type="RefSeq" id="WP_371940352.1">
    <property type="nucleotide sequence ID" value="NZ_JAXCEH010000004.1"/>
</dbReference>
<sequence length="124" mass="13274">MVVAVRHVTDVPRSRRPVTNAGRPGLRGSTASPTSGWHTWSETRLNAFGHSDVHDYGSGPVGYQTGGWLTHAPKTLHALAGIATDSRAFWSRSRQSRVSITDGDDAEDTFTAEVDAASTDTVTP</sequence>
<proteinExistence type="predicted"/>
<comment type="caution">
    <text evidence="2">The sequence shown here is derived from an EMBL/GenBank/DDBJ whole genome shotgun (WGS) entry which is preliminary data.</text>
</comment>
<gene>
    <name evidence="2" type="ORF">SM436_09695</name>
</gene>
<evidence type="ECO:0000313" key="2">
    <source>
        <dbReference type="EMBL" id="MFA1553963.1"/>
    </source>
</evidence>
<feature type="region of interest" description="Disordered" evidence="1">
    <location>
        <begin position="1"/>
        <end position="38"/>
    </location>
</feature>
<name>A0ABV4QW91_9ACTN</name>
<reference evidence="2 3" key="1">
    <citation type="submission" date="2023-11" db="EMBL/GenBank/DDBJ databases">
        <title>Actinomadura monticuli sp. nov., isolated from volcanic ash.</title>
        <authorList>
            <person name="Lee S.D."/>
            <person name="Yang H."/>
            <person name="Kim I.S."/>
        </authorList>
    </citation>
    <scope>NUCLEOTIDE SEQUENCE [LARGE SCALE GENOMIC DNA]</scope>
    <source>
        <strain evidence="2 3">DSM 45346</strain>
    </source>
</reference>
<dbReference type="Proteomes" id="UP001569904">
    <property type="component" value="Unassembled WGS sequence"/>
</dbReference>
<organism evidence="2 3">
    <name type="scientific">Actinomadura chokoriensis</name>
    <dbReference type="NCBI Taxonomy" id="454156"/>
    <lineage>
        <taxon>Bacteria</taxon>
        <taxon>Bacillati</taxon>
        <taxon>Actinomycetota</taxon>
        <taxon>Actinomycetes</taxon>
        <taxon>Streptosporangiales</taxon>
        <taxon>Thermomonosporaceae</taxon>
        <taxon>Actinomadura</taxon>
    </lineage>
</organism>
<evidence type="ECO:0000313" key="3">
    <source>
        <dbReference type="Proteomes" id="UP001569904"/>
    </source>
</evidence>
<keyword evidence="3" id="KW-1185">Reference proteome</keyword>
<feature type="compositionally biased region" description="Polar residues" evidence="1">
    <location>
        <begin position="29"/>
        <end position="38"/>
    </location>
</feature>
<dbReference type="EMBL" id="JAXCEH010000004">
    <property type="protein sequence ID" value="MFA1553963.1"/>
    <property type="molecule type" value="Genomic_DNA"/>
</dbReference>